<gene>
    <name evidence="18" type="ORF">F4559_003565</name>
</gene>
<dbReference type="InterPro" id="IPR000014">
    <property type="entry name" value="PAS"/>
</dbReference>
<dbReference type="Gene3D" id="3.30.565.10">
    <property type="entry name" value="Histidine kinase-like ATPase, C-terminal domain"/>
    <property type="match status" value="1"/>
</dbReference>
<keyword evidence="6" id="KW-0808">Transferase</keyword>
<dbReference type="GO" id="GO:0000156">
    <property type="term" value="F:phosphorelay response regulator activity"/>
    <property type="evidence" value="ECO:0007669"/>
    <property type="project" value="TreeGrafter"/>
</dbReference>
<keyword evidence="15" id="KW-0175">Coiled coil</keyword>
<keyword evidence="9" id="KW-0418">Kinase</keyword>
<dbReference type="GO" id="GO:0005524">
    <property type="term" value="F:ATP binding"/>
    <property type="evidence" value="ECO:0007669"/>
    <property type="project" value="UniProtKB-KW"/>
</dbReference>
<comment type="catalytic activity">
    <reaction evidence="1">
        <text>ATP + protein L-histidine = ADP + protein N-phospho-L-histidine.</text>
        <dbReference type="EC" id="2.7.13.3"/>
    </reaction>
</comment>
<comment type="subcellular location">
    <subcellularLocation>
        <location evidence="3">Cell membrane</location>
    </subcellularLocation>
    <subcellularLocation>
        <location evidence="2">Membrane</location>
        <topology evidence="2">Multi-pass membrane protein</topology>
    </subcellularLocation>
</comment>
<dbReference type="SMART" id="SM00387">
    <property type="entry name" value="HATPase_c"/>
    <property type="match status" value="1"/>
</dbReference>
<dbReference type="Pfam" id="PF02518">
    <property type="entry name" value="HATPase_c"/>
    <property type="match status" value="1"/>
</dbReference>
<proteinExistence type="predicted"/>
<keyword evidence="12" id="KW-0902">Two-component regulatory system</keyword>
<dbReference type="GO" id="GO:0000155">
    <property type="term" value="F:phosphorelay sensor kinase activity"/>
    <property type="evidence" value="ECO:0007669"/>
    <property type="project" value="InterPro"/>
</dbReference>
<dbReference type="Pfam" id="PF00989">
    <property type="entry name" value="PAS"/>
    <property type="match status" value="1"/>
</dbReference>
<dbReference type="InterPro" id="IPR001610">
    <property type="entry name" value="PAC"/>
</dbReference>
<keyword evidence="19" id="KW-1185">Reference proteome</keyword>
<dbReference type="EMBL" id="JACHJS010000001">
    <property type="protein sequence ID" value="MBB4966206.1"/>
    <property type="molecule type" value="Genomic_DNA"/>
</dbReference>
<dbReference type="GO" id="GO:0030295">
    <property type="term" value="F:protein kinase activator activity"/>
    <property type="evidence" value="ECO:0007669"/>
    <property type="project" value="TreeGrafter"/>
</dbReference>
<dbReference type="PROSITE" id="PS50112">
    <property type="entry name" value="PAS"/>
    <property type="match status" value="1"/>
</dbReference>
<dbReference type="GO" id="GO:0006355">
    <property type="term" value="P:regulation of DNA-templated transcription"/>
    <property type="evidence" value="ECO:0007669"/>
    <property type="project" value="InterPro"/>
</dbReference>
<evidence type="ECO:0000256" key="3">
    <source>
        <dbReference type="ARBA" id="ARBA00004236"/>
    </source>
</evidence>
<dbReference type="EC" id="2.7.13.3" evidence="4"/>
<reference evidence="18 19" key="1">
    <citation type="submission" date="2020-08" db="EMBL/GenBank/DDBJ databases">
        <title>Sequencing the genomes of 1000 actinobacteria strains.</title>
        <authorList>
            <person name="Klenk H.-P."/>
        </authorList>
    </citation>
    <scope>NUCLEOTIDE SEQUENCE [LARGE SCALE GENOMIC DNA]</scope>
    <source>
        <strain evidence="18 19">DSM 45084</strain>
    </source>
</reference>
<dbReference type="PRINTS" id="PR00344">
    <property type="entry name" value="BCTRLSENSOR"/>
</dbReference>
<dbReference type="InterPro" id="IPR004358">
    <property type="entry name" value="Sig_transdc_His_kin-like_C"/>
</dbReference>
<dbReference type="AlphaFoldDB" id="A0A7W7T4L3"/>
<sequence length="677" mass="73832">MDEFERLAALHEYGLLDTPADEELSAVVRAAAVVAGVPTATLNLLDADRQCQLTTTGFAGADSPRQDSLCNVVVAGGEAVYTRDASADGRFAASPWVTGVLADVRFYASVPLTTPEGHVLGTLCVFHDQPVDLDRTRLDALHDLAIVVLALFERRRQARLFADLAAETEAQRELAARYAGELEVRQELINAVHETAGVAIVACDQDGHLTLFNRTARAWHGLEADAGLDPDQWSARYHLRAADGITPLNADDVPLRRALRGETVENVEMVIAPEDADPIRVLCTGRALRRADGTPLGAVVTMSDITAERTGREDIADRERLLASMLDTTTDACVATDSRGAVTAWNPAAEAMFGWRAAEAFGRRLTDLIIPERLRAAHDQGLARRAAGSEARLTGLVEVPAVRRDGSELQVELSLGSFTWRGERRFHAFLRDVTERAAARARLAAANVELTEANAELDRFTAMVAHDLKSPLTTITGYTELLAERDDERERVPLAAIGRAATRMRVMIDDLLDYARATHEPLDLRPVDAGETVDLLVDEMDPERSVRARVTRDVLPPLWTHPTLLRQVLANLIDNAVRYTAPDVLPRVHVSAQEGPAGTTIRVTDNGIGIAPESREDVFDLFHRERTGDGYRGTGIGLSTCRRIVERHGGRIWIEPGSERGTSVCFTVPNPVALVAS</sequence>
<evidence type="ECO:0000256" key="12">
    <source>
        <dbReference type="ARBA" id="ARBA00023012"/>
    </source>
</evidence>
<evidence type="ECO:0000259" key="16">
    <source>
        <dbReference type="PROSITE" id="PS50109"/>
    </source>
</evidence>
<organism evidence="18 19">
    <name type="scientific">Saccharothrix violaceirubra</name>
    <dbReference type="NCBI Taxonomy" id="413306"/>
    <lineage>
        <taxon>Bacteria</taxon>
        <taxon>Bacillati</taxon>
        <taxon>Actinomycetota</taxon>
        <taxon>Actinomycetes</taxon>
        <taxon>Pseudonocardiales</taxon>
        <taxon>Pseudonocardiaceae</taxon>
        <taxon>Saccharothrix</taxon>
    </lineage>
</organism>
<comment type="caution">
    <text evidence="18">The sequence shown here is derived from an EMBL/GenBank/DDBJ whole genome shotgun (WGS) entry which is preliminary data.</text>
</comment>
<evidence type="ECO:0000256" key="15">
    <source>
        <dbReference type="SAM" id="Coils"/>
    </source>
</evidence>
<keyword evidence="13" id="KW-0472">Membrane</keyword>
<evidence type="ECO:0000256" key="11">
    <source>
        <dbReference type="ARBA" id="ARBA00022989"/>
    </source>
</evidence>
<dbReference type="Gene3D" id="3.30.450.40">
    <property type="match status" value="1"/>
</dbReference>
<dbReference type="InterPro" id="IPR013656">
    <property type="entry name" value="PAS_4"/>
</dbReference>
<dbReference type="Gene3D" id="1.10.287.130">
    <property type="match status" value="1"/>
</dbReference>
<dbReference type="Pfam" id="PF08448">
    <property type="entry name" value="PAS_4"/>
    <property type="match status" value="1"/>
</dbReference>
<dbReference type="Proteomes" id="UP000542674">
    <property type="component" value="Unassembled WGS sequence"/>
</dbReference>
<dbReference type="PROSITE" id="PS50109">
    <property type="entry name" value="HIS_KIN"/>
    <property type="match status" value="1"/>
</dbReference>
<dbReference type="GO" id="GO:0005886">
    <property type="term" value="C:plasma membrane"/>
    <property type="evidence" value="ECO:0007669"/>
    <property type="project" value="UniProtKB-SubCell"/>
</dbReference>
<evidence type="ECO:0000256" key="7">
    <source>
        <dbReference type="ARBA" id="ARBA00022692"/>
    </source>
</evidence>
<dbReference type="SMART" id="SM00388">
    <property type="entry name" value="HisKA"/>
    <property type="match status" value="1"/>
</dbReference>
<dbReference type="SMART" id="SM00091">
    <property type="entry name" value="PAS"/>
    <property type="match status" value="2"/>
</dbReference>
<evidence type="ECO:0000256" key="5">
    <source>
        <dbReference type="ARBA" id="ARBA00022553"/>
    </source>
</evidence>
<dbReference type="SUPFAM" id="SSF55874">
    <property type="entry name" value="ATPase domain of HSP90 chaperone/DNA topoisomerase II/histidine kinase"/>
    <property type="match status" value="1"/>
</dbReference>
<dbReference type="InterPro" id="IPR029016">
    <property type="entry name" value="GAF-like_dom_sf"/>
</dbReference>
<dbReference type="InterPro" id="IPR003661">
    <property type="entry name" value="HisK_dim/P_dom"/>
</dbReference>
<evidence type="ECO:0000259" key="17">
    <source>
        <dbReference type="PROSITE" id="PS50112"/>
    </source>
</evidence>
<dbReference type="SUPFAM" id="SSF47384">
    <property type="entry name" value="Homodimeric domain of signal transducing histidine kinase"/>
    <property type="match status" value="1"/>
</dbReference>
<evidence type="ECO:0000256" key="9">
    <source>
        <dbReference type="ARBA" id="ARBA00022777"/>
    </source>
</evidence>
<accession>A0A7W7T4L3</accession>
<name>A0A7W7T4L3_9PSEU</name>
<keyword evidence="8" id="KW-0547">Nucleotide-binding</keyword>
<evidence type="ECO:0000256" key="6">
    <source>
        <dbReference type="ARBA" id="ARBA00022679"/>
    </source>
</evidence>
<evidence type="ECO:0000313" key="19">
    <source>
        <dbReference type="Proteomes" id="UP000542674"/>
    </source>
</evidence>
<dbReference type="InterPro" id="IPR050351">
    <property type="entry name" value="BphY/WalK/GraS-like"/>
</dbReference>
<dbReference type="NCBIfam" id="TIGR00229">
    <property type="entry name" value="sensory_box"/>
    <property type="match status" value="1"/>
</dbReference>
<dbReference type="Gene3D" id="3.30.450.20">
    <property type="entry name" value="PAS domain"/>
    <property type="match status" value="2"/>
</dbReference>
<evidence type="ECO:0000256" key="14">
    <source>
        <dbReference type="ARBA" id="ARBA00039401"/>
    </source>
</evidence>
<evidence type="ECO:0000256" key="8">
    <source>
        <dbReference type="ARBA" id="ARBA00022741"/>
    </source>
</evidence>
<dbReference type="Pfam" id="PF01590">
    <property type="entry name" value="GAF"/>
    <property type="match status" value="1"/>
</dbReference>
<dbReference type="InterPro" id="IPR013767">
    <property type="entry name" value="PAS_fold"/>
</dbReference>
<dbReference type="PANTHER" id="PTHR42878:SF7">
    <property type="entry name" value="SENSOR HISTIDINE KINASE GLRK"/>
    <property type="match status" value="1"/>
</dbReference>
<evidence type="ECO:0000256" key="10">
    <source>
        <dbReference type="ARBA" id="ARBA00022840"/>
    </source>
</evidence>
<keyword evidence="10" id="KW-0067">ATP-binding</keyword>
<evidence type="ECO:0000256" key="4">
    <source>
        <dbReference type="ARBA" id="ARBA00012438"/>
    </source>
</evidence>
<evidence type="ECO:0000256" key="2">
    <source>
        <dbReference type="ARBA" id="ARBA00004141"/>
    </source>
</evidence>
<dbReference type="InterPro" id="IPR003018">
    <property type="entry name" value="GAF"/>
</dbReference>
<evidence type="ECO:0000313" key="18">
    <source>
        <dbReference type="EMBL" id="MBB4966206.1"/>
    </source>
</evidence>
<feature type="coiled-coil region" evidence="15">
    <location>
        <begin position="436"/>
        <end position="463"/>
    </location>
</feature>
<dbReference type="GO" id="GO:0007234">
    <property type="term" value="P:osmosensory signaling via phosphorelay pathway"/>
    <property type="evidence" value="ECO:0007669"/>
    <property type="project" value="TreeGrafter"/>
</dbReference>
<dbReference type="Pfam" id="PF00512">
    <property type="entry name" value="HisKA"/>
    <property type="match status" value="1"/>
</dbReference>
<dbReference type="InterPro" id="IPR035965">
    <property type="entry name" value="PAS-like_dom_sf"/>
</dbReference>
<dbReference type="SUPFAM" id="SSF55781">
    <property type="entry name" value="GAF domain-like"/>
    <property type="match status" value="1"/>
</dbReference>
<dbReference type="InterPro" id="IPR003594">
    <property type="entry name" value="HATPase_dom"/>
</dbReference>
<feature type="domain" description="PAS" evidence="17">
    <location>
        <begin position="318"/>
        <end position="372"/>
    </location>
</feature>
<keyword evidence="5" id="KW-0597">Phosphoprotein</keyword>
<dbReference type="SUPFAM" id="SSF55785">
    <property type="entry name" value="PYP-like sensor domain (PAS domain)"/>
    <property type="match status" value="2"/>
</dbReference>
<dbReference type="InterPro" id="IPR036097">
    <property type="entry name" value="HisK_dim/P_sf"/>
</dbReference>
<dbReference type="SMART" id="SM00086">
    <property type="entry name" value="PAC"/>
    <property type="match status" value="2"/>
</dbReference>
<evidence type="ECO:0000256" key="1">
    <source>
        <dbReference type="ARBA" id="ARBA00000085"/>
    </source>
</evidence>
<dbReference type="InterPro" id="IPR036890">
    <property type="entry name" value="HATPase_C_sf"/>
</dbReference>
<protein>
    <recommendedName>
        <fullName evidence="14">Sensor-like histidine kinase SenX3</fullName>
        <ecNumber evidence="4">2.7.13.3</ecNumber>
    </recommendedName>
</protein>
<dbReference type="InterPro" id="IPR005467">
    <property type="entry name" value="His_kinase_dom"/>
</dbReference>
<evidence type="ECO:0000256" key="13">
    <source>
        <dbReference type="ARBA" id="ARBA00023136"/>
    </source>
</evidence>
<keyword evidence="11" id="KW-1133">Transmembrane helix</keyword>
<dbReference type="CDD" id="cd00130">
    <property type="entry name" value="PAS"/>
    <property type="match status" value="1"/>
</dbReference>
<dbReference type="PANTHER" id="PTHR42878">
    <property type="entry name" value="TWO-COMPONENT HISTIDINE KINASE"/>
    <property type="match status" value="1"/>
</dbReference>
<keyword evidence="7" id="KW-0812">Transmembrane</keyword>
<feature type="domain" description="Histidine kinase" evidence="16">
    <location>
        <begin position="463"/>
        <end position="672"/>
    </location>
</feature>
<dbReference type="RefSeq" id="WP_184670067.1">
    <property type="nucleotide sequence ID" value="NZ_BAABAI010000005.1"/>
</dbReference>
<dbReference type="CDD" id="cd00082">
    <property type="entry name" value="HisKA"/>
    <property type="match status" value="1"/>
</dbReference>